<dbReference type="Proteomes" id="UP000218209">
    <property type="component" value="Unassembled WGS sequence"/>
</dbReference>
<sequence>MRWGETFWDRTSPQQTRTSVKAAVTWAEDAAVSAETPDKVDFWWSDAPRDSTMWHRCLTDRSCVWMSANGGHDRRVRTGQTMRMRATRHAFYVGRPPRERRTPTAATLPARQ</sequence>
<accession>A0A1X6P1H3</accession>
<reference evidence="1 2" key="1">
    <citation type="submission" date="2017-03" db="EMBL/GenBank/DDBJ databases">
        <title>WGS assembly of Porphyra umbilicalis.</title>
        <authorList>
            <person name="Brawley S.H."/>
            <person name="Blouin N.A."/>
            <person name="Ficko-Blean E."/>
            <person name="Wheeler G.L."/>
            <person name="Lohr M."/>
            <person name="Goodson H.V."/>
            <person name="Jenkins J.W."/>
            <person name="Blaby-Haas C.E."/>
            <person name="Helliwell K.E."/>
            <person name="Chan C."/>
            <person name="Marriage T."/>
            <person name="Bhattacharya D."/>
            <person name="Klein A.S."/>
            <person name="Badis Y."/>
            <person name="Brodie J."/>
            <person name="Cao Y."/>
            <person name="Collen J."/>
            <person name="Dittami S.M."/>
            <person name="Gachon C.M."/>
            <person name="Green B.R."/>
            <person name="Karpowicz S."/>
            <person name="Kim J.W."/>
            <person name="Kudahl U."/>
            <person name="Lin S."/>
            <person name="Michel G."/>
            <person name="Mittag M."/>
            <person name="Olson B.J."/>
            <person name="Pangilinan J."/>
            <person name="Peng Y."/>
            <person name="Qiu H."/>
            <person name="Shu S."/>
            <person name="Singer J.T."/>
            <person name="Smith A.G."/>
            <person name="Sprecher B.N."/>
            <person name="Wagner V."/>
            <person name="Wang W."/>
            <person name="Wang Z.-Y."/>
            <person name="Yan J."/>
            <person name="Yarish C."/>
            <person name="Zoeuner-Riek S."/>
            <person name="Zhuang Y."/>
            <person name="Zou Y."/>
            <person name="Lindquist E.A."/>
            <person name="Grimwood J."/>
            <person name="Barry K."/>
            <person name="Rokhsar D.S."/>
            <person name="Schmutz J."/>
            <person name="Stiller J.W."/>
            <person name="Grossman A.R."/>
            <person name="Prochnik S.E."/>
        </authorList>
    </citation>
    <scope>NUCLEOTIDE SEQUENCE [LARGE SCALE GENOMIC DNA]</scope>
    <source>
        <strain evidence="1">4086291</strain>
    </source>
</reference>
<keyword evidence="2" id="KW-1185">Reference proteome</keyword>
<organism evidence="1 2">
    <name type="scientific">Porphyra umbilicalis</name>
    <name type="common">Purple laver</name>
    <name type="synonym">Red alga</name>
    <dbReference type="NCBI Taxonomy" id="2786"/>
    <lineage>
        <taxon>Eukaryota</taxon>
        <taxon>Rhodophyta</taxon>
        <taxon>Bangiophyceae</taxon>
        <taxon>Bangiales</taxon>
        <taxon>Bangiaceae</taxon>
        <taxon>Porphyra</taxon>
    </lineage>
</organism>
<name>A0A1X6P1H3_PORUM</name>
<evidence type="ECO:0000313" key="1">
    <source>
        <dbReference type="EMBL" id="OSX74741.1"/>
    </source>
</evidence>
<dbReference type="AlphaFoldDB" id="A0A1X6P1H3"/>
<proteinExistence type="predicted"/>
<dbReference type="EMBL" id="KV918932">
    <property type="protein sequence ID" value="OSX74741.1"/>
    <property type="molecule type" value="Genomic_DNA"/>
</dbReference>
<gene>
    <name evidence="1" type="ORF">BU14_0269s0021</name>
</gene>
<evidence type="ECO:0000313" key="2">
    <source>
        <dbReference type="Proteomes" id="UP000218209"/>
    </source>
</evidence>
<protein>
    <submittedName>
        <fullName evidence="1">Uncharacterized protein</fullName>
    </submittedName>
</protein>